<organism evidence="1 2">
    <name type="scientific">Actinoallomurus iriomotensis</name>
    <dbReference type="NCBI Taxonomy" id="478107"/>
    <lineage>
        <taxon>Bacteria</taxon>
        <taxon>Bacillati</taxon>
        <taxon>Actinomycetota</taxon>
        <taxon>Actinomycetes</taxon>
        <taxon>Streptosporangiales</taxon>
        <taxon>Thermomonosporaceae</taxon>
        <taxon>Actinoallomurus</taxon>
    </lineage>
</organism>
<accession>A0A9W6RK18</accession>
<dbReference type="SUPFAM" id="SSF56655">
    <property type="entry name" value="Carbohydrate phosphatase"/>
    <property type="match status" value="1"/>
</dbReference>
<dbReference type="GO" id="GO:0042132">
    <property type="term" value="F:fructose 1,6-bisphosphate 1-phosphatase activity"/>
    <property type="evidence" value="ECO:0007669"/>
    <property type="project" value="InterPro"/>
</dbReference>
<dbReference type="InterPro" id="IPR004464">
    <property type="entry name" value="FBPase_class-2/SBPase"/>
</dbReference>
<reference evidence="1" key="1">
    <citation type="submission" date="2023-03" db="EMBL/GenBank/DDBJ databases">
        <title>Actinoallomurus iriomotensis NBRC 103681.</title>
        <authorList>
            <person name="Ichikawa N."/>
            <person name="Sato H."/>
            <person name="Tonouchi N."/>
        </authorList>
    </citation>
    <scope>NUCLEOTIDE SEQUENCE</scope>
    <source>
        <strain evidence="1">NBRC 103681</strain>
    </source>
</reference>
<comment type="caution">
    <text evidence="1">The sequence shown here is derived from an EMBL/GenBank/DDBJ whole genome shotgun (WGS) entry which is preliminary data.</text>
</comment>
<dbReference type="Pfam" id="PF03320">
    <property type="entry name" value="FBPase_glpX"/>
    <property type="match status" value="1"/>
</dbReference>
<protein>
    <submittedName>
        <fullName evidence="1">Uncharacterized protein</fullName>
    </submittedName>
</protein>
<dbReference type="EMBL" id="BSTJ01000006">
    <property type="protein sequence ID" value="GLY76949.1"/>
    <property type="molecule type" value="Genomic_DNA"/>
</dbReference>
<sequence>MAVSTDFFARISEFDPKISSATYRSVGGEDDGDVFDTAAVVVTAAIAAAAEAAARCPTDGELSSTKRAIDAAATNAAEAVFAGTTAEINVTAGEGVRDASPGAQTGQVINRGGAAGRWDGIFDYVDGTTLAAQSLAGALALGGLGQGFRPVPDLQAYAILAPVGALDGFDIMSSPEDHAAEALKRIAGALDMKVTDLAVVTHSVNGHHHHAGLIERMSQCAGEVVVPPHVSVEPPYLLSLTGLSQPRVHALIGAIGLTELAFAAALLDLVAPHYEFVFRPASIAGQRREQGETLGPLFKFTDEEVGELAEAGWATDRQYLSSDIVPRGSAEAAAIFAVTENDALSLPRPARTGDKTVSSGLLLRPDRRVGRVTITRSA</sequence>
<dbReference type="GO" id="GO:0006094">
    <property type="term" value="P:gluconeogenesis"/>
    <property type="evidence" value="ECO:0007669"/>
    <property type="project" value="InterPro"/>
</dbReference>
<dbReference type="Gene3D" id="3.30.540.10">
    <property type="entry name" value="Fructose-1,6-Bisphosphatase, subunit A, domain 1"/>
    <property type="match status" value="1"/>
</dbReference>
<dbReference type="Gene3D" id="3.40.190.90">
    <property type="match status" value="1"/>
</dbReference>
<evidence type="ECO:0000313" key="1">
    <source>
        <dbReference type="EMBL" id="GLY76949.1"/>
    </source>
</evidence>
<evidence type="ECO:0000313" key="2">
    <source>
        <dbReference type="Proteomes" id="UP001165135"/>
    </source>
</evidence>
<dbReference type="GO" id="GO:0006071">
    <property type="term" value="P:glycerol metabolic process"/>
    <property type="evidence" value="ECO:0007669"/>
    <property type="project" value="InterPro"/>
</dbReference>
<name>A0A9W6RK18_9ACTN</name>
<dbReference type="Proteomes" id="UP001165135">
    <property type="component" value="Unassembled WGS sequence"/>
</dbReference>
<gene>
    <name evidence="1" type="ORF">Airi01_052160</name>
</gene>
<dbReference type="AlphaFoldDB" id="A0A9W6RK18"/>
<proteinExistence type="predicted"/>